<dbReference type="EMBL" id="JACHBU010000007">
    <property type="protein sequence ID" value="MBB6510170.1"/>
    <property type="molecule type" value="Genomic_DNA"/>
</dbReference>
<keyword evidence="20" id="KW-1185">Reference proteome</keyword>
<dbReference type="InterPro" id="IPR036890">
    <property type="entry name" value="HATPase_C_sf"/>
</dbReference>
<name>A0A7X0MUC9_9HYPH</name>
<keyword evidence="8" id="KW-0288">FMN</keyword>
<evidence type="ECO:0000256" key="5">
    <source>
        <dbReference type="ARBA" id="ARBA00022553"/>
    </source>
</evidence>
<comment type="catalytic activity">
    <reaction evidence="1">
        <text>ATP + protein L-histidine = ADP + protein N-phospho-L-histidine.</text>
        <dbReference type="EC" id="2.7.13.3"/>
    </reaction>
</comment>
<dbReference type="SMART" id="SM00911">
    <property type="entry name" value="HWE_HK"/>
    <property type="match status" value="1"/>
</dbReference>
<feature type="domain" description="PAS" evidence="17">
    <location>
        <begin position="144"/>
        <end position="215"/>
    </location>
</feature>
<reference evidence="19 20" key="1">
    <citation type="submission" date="2020-08" db="EMBL/GenBank/DDBJ databases">
        <title>The Agave Microbiome: Exploring the role of microbial communities in plant adaptations to desert environments.</title>
        <authorList>
            <person name="Partida-Martinez L.P."/>
        </authorList>
    </citation>
    <scope>NUCLEOTIDE SEQUENCE [LARGE SCALE GENOMIC DNA]</scope>
    <source>
        <strain evidence="19 20">AS3.12</strain>
    </source>
</reference>
<evidence type="ECO:0000256" key="2">
    <source>
        <dbReference type="ARBA" id="ARBA00012438"/>
    </source>
</evidence>
<keyword evidence="9" id="KW-0808">Transferase</keyword>
<comment type="caution">
    <text evidence="19">The sequence shown here is derived from an EMBL/GenBank/DDBJ whole genome shotgun (WGS) entry which is preliminary data.</text>
</comment>
<feature type="domain" description="PAC" evidence="18">
    <location>
        <begin position="349"/>
        <end position="401"/>
    </location>
</feature>
<keyword evidence="14" id="KW-0157">Chromophore</keyword>
<dbReference type="PROSITE" id="PS50113">
    <property type="entry name" value="PAC"/>
    <property type="match status" value="3"/>
</dbReference>
<protein>
    <recommendedName>
        <fullName evidence="3">Blue-light-activated histidine kinase</fullName>
        <ecNumber evidence="2">2.7.13.3</ecNumber>
    </recommendedName>
</protein>
<dbReference type="Gene3D" id="3.30.565.10">
    <property type="entry name" value="Histidine kinase-like ATPase, C-terminal domain"/>
    <property type="match status" value="1"/>
</dbReference>
<keyword evidence="6" id="KW-0716">Sensory transduction</keyword>
<evidence type="ECO:0000256" key="1">
    <source>
        <dbReference type="ARBA" id="ARBA00000085"/>
    </source>
</evidence>
<dbReference type="InterPro" id="IPR013656">
    <property type="entry name" value="PAS_4"/>
</dbReference>
<keyword evidence="10" id="KW-0677">Repeat</keyword>
<evidence type="ECO:0000313" key="19">
    <source>
        <dbReference type="EMBL" id="MBB6510170.1"/>
    </source>
</evidence>
<feature type="domain" description="PAC" evidence="18">
    <location>
        <begin position="89"/>
        <end position="143"/>
    </location>
</feature>
<evidence type="ECO:0000256" key="6">
    <source>
        <dbReference type="ARBA" id="ARBA00022606"/>
    </source>
</evidence>
<dbReference type="SMART" id="SM00091">
    <property type="entry name" value="PAS"/>
    <property type="match status" value="3"/>
</dbReference>
<dbReference type="InterPro" id="IPR011102">
    <property type="entry name" value="Sig_transdc_His_kinase_HWE"/>
</dbReference>
<dbReference type="PANTHER" id="PTHR41523:SF8">
    <property type="entry name" value="ETHYLENE RESPONSE SENSOR PROTEIN"/>
    <property type="match status" value="1"/>
</dbReference>
<evidence type="ECO:0000256" key="13">
    <source>
        <dbReference type="ARBA" id="ARBA00022840"/>
    </source>
</evidence>
<dbReference type="SMART" id="SM00086">
    <property type="entry name" value="PAC"/>
    <property type="match status" value="3"/>
</dbReference>
<keyword evidence="11" id="KW-0547">Nucleotide-binding</keyword>
<gene>
    <name evidence="19" type="ORF">F4695_003556</name>
</gene>
<dbReference type="InterPro" id="IPR013655">
    <property type="entry name" value="PAS_fold_3"/>
</dbReference>
<dbReference type="PANTHER" id="PTHR41523">
    <property type="entry name" value="TWO-COMPONENT SYSTEM SENSOR PROTEIN"/>
    <property type="match status" value="1"/>
</dbReference>
<dbReference type="Pfam" id="PF08448">
    <property type="entry name" value="PAS_4"/>
    <property type="match status" value="1"/>
</dbReference>
<evidence type="ECO:0000313" key="20">
    <source>
        <dbReference type="Proteomes" id="UP000585437"/>
    </source>
</evidence>
<dbReference type="RefSeq" id="WP_184655441.1">
    <property type="nucleotide sequence ID" value="NZ_JACHBU010000007.1"/>
</dbReference>
<dbReference type="PROSITE" id="PS50112">
    <property type="entry name" value="PAS"/>
    <property type="match status" value="1"/>
</dbReference>
<keyword evidence="12" id="KW-0418">Kinase</keyword>
<dbReference type="GO" id="GO:0004673">
    <property type="term" value="F:protein histidine kinase activity"/>
    <property type="evidence" value="ECO:0007669"/>
    <property type="project" value="UniProtKB-EC"/>
</dbReference>
<dbReference type="InterPro" id="IPR001610">
    <property type="entry name" value="PAC"/>
</dbReference>
<accession>A0A7X0MUC9</accession>
<dbReference type="CDD" id="cd00130">
    <property type="entry name" value="PAS"/>
    <property type="match status" value="3"/>
</dbReference>
<dbReference type="InterPro" id="IPR000700">
    <property type="entry name" value="PAS-assoc_C"/>
</dbReference>
<dbReference type="Pfam" id="PF07536">
    <property type="entry name" value="HWE_HK"/>
    <property type="match status" value="1"/>
</dbReference>
<evidence type="ECO:0000256" key="11">
    <source>
        <dbReference type="ARBA" id="ARBA00022741"/>
    </source>
</evidence>
<keyword evidence="15" id="KW-0843">Virulence</keyword>
<evidence type="ECO:0000256" key="3">
    <source>
        <dbReference type="ARBA" id="ARBA00021740"/>
    </source>
</evidence>
<dbReference type="InterPro" id="IPR035965">
    <property type="entry name" value="PAS-like_dom_sf"/>
</dbReference>
<evidence type="ECO:0000256" key="16">
    <source>
        <dbReference type="ARBA" id="ARBA00023170"/>
    </source>
</evidence>
<dbReference type="Proteomes" id="UP000585437">
    <property type="component" value="Unassembled WGS sequence"/>
</dbReference>
<evidence type="ECO:0000256" key="10">
    <source>
        <dbReference type="ARBA" id="ARBA00022737"/>
    </source>
</evidence>
<evidence type="ECO:0000256" key="7">
    <source>
        <dbReference type="ARBA" id="ARBA00022630"/>
    </source>
</evidence>
<evidence type="ECO:0000256" key="9">
    <source>
        <dbReference type="ARBA" id="ARBA00022679"/>
    </source>
</evidence>
<keyword evidence="16" id="KW-0675">Receptor</keyword>
<keyword evidence="4" id="KW-0600">Photoreceptor protein</keyword>
<dbReference type="SUPFAM" id="SSF55785">
    <property type="entry name" value="PYP-like sensor domain (PAS domain)"/>
    <property type="match status" value="3"/>
</dbReference>
<keyword evidence="13" id="KW-0067">ATP-binding</keyword>
<dbReference type="GO" id="GO:0009881">
    <property type="term" value="F:photoreceptor activity"/>
    <property type="evidence" value="ECO:0007669"/>
    <property type="project" value="UniProtKB-KW"/>
</dbReference>
<evidence type="ECO:0000256" key="14">
    <source>
        <dbReference type="ARBA" id="ARBA00022991"/>
    </source>
</evidence>
<evidence type="ECO:0000259" key="17">
    <source>
        <dbReference type="PROSITE" id="PS50112"/>
    </source>
</evidence>
<keyword evidence="5" id="KW-0597">Phosphoprotein</keyword>
<evidence type="ECO:0000256" key="8">
    <source>
        <dbReference type="ARBA" id="ARBA00022643"/>
    </source>
</evidence>
<proteinExistence type="predicted"/>
<evidence type="ECO:0000259" key="18">
    <source>
        <dbReference type="PROSITE" id="PS50113"/>
    </source>
</evidence>
<evidence type="ECO:0000256" key="12">
    <source>
        <dbReference type="ARBA" id="ARBA00022777"/>
    </source>
</evidence>
<dbReference type="InterPro" id="IPR000014">
    <property type="entry name" value="PAS"/>
</dbReference>
<dbReference type="EC" id="2.7.13.3" evidence="2"/>
<dbReference type="GO" id="GO:0005524">
    <property type="term" value="F:ATP binding"/>
    <property type="evidence" value="ECO:0007669"/>
    <property type="project" value="UniProtKB-KW"/>
</dbReference>
<dbReference type="Pfam" id="PF08447">
    <property type="entry name" value="PAS_3"/>
    <property type="match status" value="2"/>
</dbReference>
<evidence type="ECO:0000256" key="4">
    <source>
        <dbReference type="ARBA" id="ARBA00022543"/>
    </source>
</evidence>
<dbReference type="AlphaFoldDB" id="A0A7X0MUC9"/>
<keyword evidence="7" id="KW-0285">Flavoprotein</keyword>
<feature type="domain" description="PAC" evidence="18">
    <location>
        <begin position="218"/>
        <end position="270"/>
    </location>
</feature>
<dbReference type="Gene3D" id="3.30.450.20">
    <property type="entry name" value="PAS domain"/>
    <property type="match status" value="3"/>
</dbReference>
<dbReference type="NCBIfam" id="TIGR00229">
    <property type="entry name" value="sensory_box"/>
    <property type="match status" value="3"/>
</dbReference>
<organism evidence="19 20">
    <name type="scientific">Rhizobium soli</name>
    <dbReference type="NCBI Taxonomy" id="424798"/>
    <lineage>
        <taxon>Bacteria</taxon>
        <taxon>Pseudomonadati</taxon>
        <taxon>Pseudomonadota</taxon>
        <taxon>Alphaproteobacteria</taxon>
        <taxon>Hyphomicrobiales</taxon>
        <taxon>Rhizobiaceae</taxon>
        <taxon>Rhizobium/Agrobacterium group</taxon>
        <taxon>Rhizobium</taxon>
    </lineage>
</organism>
<dbReference type="Gene3D" id="2.10.70.100">
    <property type="match status" value="2"/>
</dbReference>
<sequence length="598" mass="65687">MNTVSQRPHEVALANTMDVALMAEILSASDDCIKVIDLAGNITFMSAGGMRVMEIDDFETIRNCPWPDFWKDDGNAAAREALEASRSGRSCSFVGTAETAKGNSRWWEVKVSPILGGDGKPDRILSISRDITGTKKAEQAAIRSERRMKETLEAGSLGYWELNLATMALQTSDVCRENFGRHRDQSLSYEDLQSAIHPDDLPRMQAAVVETLAGSSDYDVQYRVIRPDGVVAWVLARGQLVHDDRGLAVAMCGVSLDITELKSMQDKLSRSEERLQLALGASTMVGIWDWDLKTNLIYADPNFAEIYTVEPGRAAAGAPLEEYTRNFHPDDMPAFEAELGRLFEGQSTFDNEYRIIQLGGGVRWVHAKGRLIRDSSGEPVRFSGASVEITERKQAEETQKLLMHELAHRVKNTLAVVQAITTQSLRNAQTVDDARDKIQSRLSALSKAHDMLTQEDWRGAELRDVVANTVCNIGMQDSDRIKVRGTTVMLGPQAAMSFGLVLHELMTNAVKYGALSNEVGHIDIEWSVAPQGGENRLQFSWIEVDGPIVAVPEHKGFGSKLIKSSLGSMGSVDVAYNPTGLVLKMDASMAQIGAVLTV</sequence>
<evidence type="ECO:0000256" key="15">
    <source>
        <dbReference type="ARBA" id="ARBA00023026"/>
    </source>
</evidence>